<feature type="region of interest" description="Disordered" evidence="1">
    <location>
        <begin position="1"/>
        <end position="22"/>
    </location>
</feature>
<protein>
    <recommendedName>
        <fullName evidence="4">Roadblock/LC7 domain-containing protein</fullName>
    </recommendedName>
</protein>
<keyword evidence="3" id="KW-1185">Reference proteome</keyword>
<evidence type="ECO:0008006" key="4">
    <source>
        <dbReference type="Google" id="ProtNLM"/>
    </source>
</evidence>
<organism evidence="2 3">
    <name type="scientific">Thiohalorhabdus methylotrophus</name>
    <dbReference type="NCBI Taxonomy" id="3242694"/>
    <lineage>
        <taxon>Bacteria</taxon>
        <taxon>Pseudomonadati</taxon>
        <taxon>Pseudomonadota</taxon>
        <taxon>Gammaproteobacteria</taxon>
        <taxon>Thiohalorhabdales</taxon>
        <taxon>Thiohalorhabdaceae</taxon>
        <taxon>Thiohalorhabdus</taxon>
    </lineage>
</organism>
<dbReference type="RefSeq" id="WP_373655290.1">
    <property type="nucleotide sequence ID" value="NZ_JBGUAW010000004.1"/>
</dbReference>
<evidence type="ECO:0000313" key="3">
    <source>
        <dbReference type="Proteomes" id="UP001575181"/>
    </source>
</evidence>
<proteinExistence type="predicted"/>
<evidence type="ECO:0000256" key="1">
    <source>
        <dbReference type="SAM" id="MobiDB-lite"/>
    </source>
</evidence>
<sequence length="175" mass="18840">MSSQEAENNPSYGPPGQGAPQSRVEWVLEETLRSRRFLAAMVVGPEGWAVANRGFDHPDRITALAPDSIQLLDRLKGAFPLERSQASRQPGEAVSFAGFGEAASEEAAETAPEYVAVSLGQERKLLFRPLEVQGKAMTLVLLTQALSGNTDAVLEGIGRAVTTCLVTDWTRLTES</sequence>
<reference evidence="2 3" key="1">
    <citation type="submission" date="2024-08" db="EMBL/GenBank/DDBJ databases">
        <title>Whole-genome sequencing of halo(alkali)philic microorganisms from hypersaline lakes.</title>
        <authorList>
            <person name="Sorokin D.Y."/>
            <person name="Merkel A.Y."/>
            <person name="Messina E."/>
            <person name="Yakimov M."/>
        </authorList>
    </citation>
    <scope>NUCLEOTIDE SEQUENCE [LARGE SCALE GENOMIC DNA]</scope>
    <source>
        <strain evidence="2 3">Cl-TMA</strain>
    </source>
</reference>
<comment type="caution">
    <text evidence="2">The sequence shown here is derived from an EMBL/GenBank/DDBJ whole genome shotgun (WGS) entry which is preliminary data.</text>
</comment>
<name>A0ABV4TWI1_9GAMM</name>
<feature type="compositionally biased region" description="Polar residues" evidence="1">
    <location>
        <begin position="1"/>
        <end position="11"/>
    </location>
</feature>
<accession>A0ABV4TWI1</accession>
<dbReference type="Proteomes" id="UP001575181">
    <property type="component" value="Unassembled WGS sequence"/>
</dbReference>
<dbReference type="EMBL" id="JBGUAW010000004">
    <property type="protein sequence ID" value="MFA9460506.1"/>
    <property type="molecule type" value="Genomic_DNA"/>
</dbReference>
<evidence type="ECO:0000313" key="2">
    <source>
        <dbReference type="EMBL" id="MFA9460506.1"/>
    </source>
</evidence>
<gene>
    <name evidence="2" type="ORF">ACERLL_06655</name>
</gene>